<dbReference type="Proteomes" id="UP000567186">
    <property type="component" value="Unassembled WGS sequence"/>
</dbReference>
<organism evidence="4 5">
    <name type="scientific">Marinobacter orientalis</name>
    <dbReference type="NCBI Taxonomy" id="1928859"/>
    <lineage>
        <taxon>Bacteria</taxon>
        <taxon>Pseudomonadati</taxon>
        <taxon>Pseudomonadota</taxon>
        <taxon>Gammaproteobacteria</taxon>
        <taxon>Pseudomonadales</taxon>
        <taxon>Marinobacteraceae</taxon>
        <taxon>Marinobacter</taxon>
    </lineage>
</organism>
<reference evidence="4 5" key="1">
    <citation type="submission" date="2020-04" db="EMBL/GenBank/DDBJ databases">
        <title>Marinobacter oceani sp. nov., isolated from marine solar saltern.</title>
        <authorList>
            <person name="Chen X.-Y."/>
        </authorList>
    </citation>
    <scope>NUCLEOTIDE SEQUENCE [LARGE SCALE GENOMIC DNA]</scope>
    <source>
        <strain evidence="4 5">W62</strain>
    </source>
</reference>
<proteinExistence type="predicted"/>
<gene>
    <name evidence="4" type="ORF">HIU99_09325</name>
</gene>
<dbReference type="InterPro" id="IPR028098">
    <property type="entry name" value="Glyco_trans_4-like_N"/>
</dbReference>
<dbReference type="Pfam" id="PF13439">
    <property type="entry name" value="Glyco_transf_4"/>
    <property type="match status" value="1"/>
</dbReference>
<feature type="domain" description="Glycosyltransferase subfamily 4-like N-terminal" evidence="3">
    <location>
        <begin position="29"/>
        <end position="134"/>
    </location>
</feature>
<protein>
    <submittedName>
        <fullName evidence="4">Glycosyltransferase</fullName>
    </submittedName>
</protein>
<evidence type="ECO:0000259" key="3">
    <source>
        <dbReference type="Pfam" id="PF13439"/>
    </source>
</evidence>
<dbReference type="PANTHER" id="PTHR46401">
    <property type="entry name" value="GLYCOSYLTRANSFERASE WBBK-RELATED"/>
    <property type="match status" value="1"/>
</dbReference>
<dbReference type="AlphaFoldDB" id="A0A7Y0RCP1"/>
<dbReference type="Gene3D" id="3.40.50.2000">
    <property type="entry name" value="Glycogen Phosphorylase B"/>
    <property type="match status" value="2"/>
</dbReference>
<evidence type="ECO:0000256" key="1">
    <source>
        <dbReference type="ARBA" id="ARBA00022679"/>
    </source>
</evidence>
<dbReference type="OrthoDB" id="6794112at2"/>
<comment type="caution">
    <text evidence="4">The sequence shown here is derived from an EMBL/GenBank/DDBJ whole genome shotgun (WGS) entry which is preliminary data.</text>
</comment>
<name>A0A7Y0RCP1_9GAMM</name>
<sequence>MSKRLWITWENHRRSKELASEFSADYYPLVYEAKRPLRYILLTMRTIMVLLNEKPNVVFCQNPSIFLTALLVFLKTIFNYRLVVDRHSNFKFEHKNSSSIKWRIFQLLSKWTIKKADLTIVTNKYLQNICNGYGGNAIILQDKIPNLSRKLKRSPPSFMREMKKPQVMFVTMFDPDEPVDEIIKAGKNLSDCVCYLSGNYKKYYSSLEAEKLLDSNIVLTGYVSDEDYLSLMENSDLVVVLTKKDFILNCGGYEAIAMNKPLILSDTPTLRSYFGSAAKYTKCRVSEIQYKIMESVNNTNIMIENTTMRKLELEDSWTVKFGAVSDVIDDIVNKVS</sequence>
<accession>A0A7Y0RCP1</accession>
<evidence type="ECO:0000313" key="4">
    <source>
        <dbReference type="EMBL" id="NMT63801.1"/>
    </source>
</evidence>
<dbReference type="RefSeq" id="WP_135954976.1">
    <property type="nucleotide sequence ID" value="NZ_JABCKY010000002.1"/>
</dbReference>
<dbReference type="GO" id="GO:0016757">
    <property type="term" value="F:glycosyltransferase activity"/>
    <property type="evidence" value="ECO:0007669"/>
    <property type="project" value="InterPro"/>
</dbReference>
<dbReference type="PANTHER" id="PTHR46401:SF2">
    <property type="entry name" value="GLYCOSYLTRANSFERASE WBBK-RELATED"/>
    <property type="match status" value="1"/>
</dbReference>
<dbReference type="EMBL" id="JABCKY010000002">
    <property type="protein sequence ID" value="NMT63801.1"/>
    <property type="molecule type" value="Genomic_DNA"/>
</dbReference>
<feature type="domain" description="Glycosyl transferase family 1" evidence="2">
    <location>
        <begin position="161"/>
        <end position="278"/>
    </location>
</feature>
<dbReference type="Pfam" id="PF00534">
    <property type="entry name" value="Glycos_transf_1"/>
    <property type="match status" value="1"/>
</dbReference>
<evidence type="ECO:0000259" key="2">
    <source>
        <dbReference type="Pfam" id="PF00534"/>
    </source>
</evidence>
<dbReference type="SUPFAM" id="SSF53756">
    <property type="entry name" value="UDP-Glycosyltransferase/glycogen phosphorylase"/>
    <property type="match status" value="1"/>
</dbReference>
<keyword evidence="1 4" id="KW-0808">Transferase</keyword>
<dbReference type="InterPro" id="IPR001296">
    <property type="entry name" value="Glyco_trans_1"/>
</dbReference>
<keyword evidence="5" id="KW-1185">Reference proteome</keyword>
<evidence type="ECO:0000313" key="5">
    <source>
        <dbReference type="Proteomes" id="UP000567186"/>
    </source>
</evidence>